<feature type="compositionally biased region" description="Basic and acidic residues" evidence="1">
    <location>
        <begin position="1"/>
        <end position="11"/>
    </location>
</feature>
<dbReference type="GO" id="GO:0005886">
    <property type="term" value="C:plasma membrane"/>
    <property type="evidence" value="ECO:0007669"/>
    <property type="project" value="UniProtKB-SubCell"/>
</dbReference>
<feature type="compositionally biased region" description="Low complexity" evidence="1">
    <location>
        <begin position="56"/>
        <end position="71"/>
    </location>
</feature>
<dbReference type="GO" id="GO:0140359">
    <property type="term" value="F:ABC-type transporter activity"/>
    <property type="evidence" value="ECO:0007669"/>
    <property type="project" value="InterPro"/>
</dbReference>
<feature type="transmembrane region" description="Helical" evidence="2">
    <location>
        <begin position="290"/>
        <end position="319"/>
    </location>
</feature>
<feature type="transmembrane region" description="Helical" evidence="2">
    <location>
        <begin position="360"/>
        <end position="378"/>
    </location>
</feature>
<feature type="transmembrane region" description="Helical" evidence="2">
    <location>
        <begin position="245"/>
        <end position="269"/>
    </location>
</feature>
<proteinExistence type="predicted"/>
<feature type="region of interest" description="Disordered" evidence="1">
    <location>
        <begin position="1"/>
        <end position="137"/>
    </location>
</feature>
<gene>
    <name evidence="3" type="ORF">OB919_16470</name>
</gene>
<dbReference type="AlphaFoldDB" id="A0AAP2ZCX4"/>
<keyword evidence="2" id="KW-1133">Transmembrane helix</keyword>
<name>A0AAP2ZCX4_9EURY</name>
<comment type="caution">
    <text evidence="3">The sequence shown here is derived from an EMBL/GenBank/DDBJ whole genome shotgun (WGS) entry which is preliminary data.</text>
</comment>
<dbReference type="EMBL" id="JAOPJZ010000018">
    <property type="protein sequence ID" value="MCU4753559.1"/>
    <property type="molecule type" value="Genomic_DNA"/>
</dbReference>
<feature type="transmembrane region" description="Helical" evidence="2">
    <location>
        <begin position="169"/>
        <end position="189"/>
    </location>
</feature>
<organism evidence="3 4">
    <name type="scientific">Natronosalvus hydrolyticus</name>
    <dbReference type="NCBI Taxonomy" id="2979988"/>
    <lineage>
        <taxon>Archaea</taxon>
        <taxon>Methanobacteriati</taxon>
        <taxon>Methanobacteriota</taxon>
        <taxon>Stenosarchaea group</taxon>
        <taxon>Halobacteria</taxon>
        <taxon>Halobacteriales</taxon>
        <taxon>Natrialbaceae</taxon>
        <taxon>Natronosalvus</taxon>
    </lineage>
</organism>
<feature type="compositionally biased region" description="Low complexity" evidence="1">
    <location>
        <begin position="87"/>
        <end position="106"/>
    </location>
</feature>
<dbReference type="Proteomes" id="UP001321047">
    <property type="component" value="Unassembled WGS sequence"/>
</dbReference>
<reference evidence="3 4" key="1">
    <citation type="submission" date="2022-09" db="EMBL/GenBank/DDBJ databases">
        <title>Enrichment on poylsaccharides allowed isolation of novel metabolic and taxonomic groups of Haloarchaea.</title>
        <authorList>
            <person name="Sorokin D.Y."/>
            <person name="Elcheninov A.G."/>
            <person name="Khizhniak T.V."/>
            <person name="Kolganova T.V."/>
            <person name="Kublanov I.V."/>
        </authorList>
    </citation>
    <scope>NUCLEOTIDE SEQUENCE [LARGE SCALE GENOMIC DNA]</scope>
    <source>
        <strain evidence="3 4">AArc-curdl1</strain>
    </source>
</reference>
<feature type="transmembrane region" description="Helical" evidence="2">
    <location>
        <begin position="456"/>
        <end position="477"/>
    </location>
</feature>
<keyword evidence="2" id="KW-0812">Transmembrane</keyword>
<feature type="transmembrane region" description="Helical" evidence="2">
    <location>
        <begin position="325"/>
        <end position="348"/>
    </location>
</feature>
<keyword evidence="2" id="KW-0472">Membrane</keyword>
<feature type="compositionally biased region" description="Basic and acidic residues" evidence="1">
    <location>
        <begin position="20"/>
        <end position="30"/>
    </location>
</feature>
<dbReference type="Pfam" id="PF12679">
    <property type="entry name" value="ABC2_membrane_2"/>
    <property type="match status" value="1"/>
</dbReference>
<evidence type="ECO:0000313" key="3">
    <source>
        <dbReference type="EMBL" id="MCU4753559.1"/>
    </source>
</evidence>
<accession>A0AAP2ZCX4</accession>
<protein>
    <submittedName>
        <fullName evidence="3">ABC transporter permease subunit</fullName>
    </submittedName>
</protein>
<dbReference type="RefSeq" id="WP_342809870.1">
    <property type="nucleotide sequence ID" value="NZ_JAOPJZ010000018.1"/>
</dbReference>
<evidence type="ECO:0000313" key="4">
    <source>
        <dbReference type="Proteomes" id="UP001321047"/>
    </source>
</evidence>
<feature type="compositionally biased region" description="Polar residues" evidence="1">
    <location>
        <begin position="32"/>
        <end position="51"/>
    </location>
</feature>
<sequence>MTGDDHSRGEDTDGEANDETPQRRWVREATADQETGDQPSNADGPSRQQAAGGNREQAIQQGEQATQQGTQPREHATQPRHQGGEHATQPAQEPAPAPEGEGATQATHATSPGAAGSVHAAGSTAVEPARETVDGPAAEDVGLEVRLRRWYAIGESEFTHARGGRAVKVFAGLAAVVGAVGAFVLATVLEGAFESAAETLTEDPAALTDNVIIGGIYGRQLTAEDIEALHGLLTSPTAVADFTGVALLFAMAITLVPIAGLTMGLTSAFTNRESDRYASLEARGYGQVDVLVGTFLGRCLCLGVVVGAGALAIALGALVQTSFPSLTLVITTAVVFALSCIFVAFGTFAGTLGETKAKAWAIGLGLLALPYYQLVTWLPSSQEQLATFHPWSVSPLIQRFHFGTVVTDSLVILPLSRLSELVPRVSLVTEVYIEGRSTAETGNAELASVPLYLEHWFVFVVIAFWITLPLVGAYLALDRDVSL</sequence>
<keyword evidence="4" id="KW-1185">Reference proteome</keyword>
<evidence type="ECO:0000256" key="1">
    <source>
        <dbReference type="SAM" id="MobiDB-lite"/>
    </source>
</evidence>
<evidence type="ECO:0000256" key="2">
    <source>
        <dbReference type="SAM" id="Phobius"/>
    </source>
</evidence>